<proteinExistence type="predicted"/>
<evidence type="ECO:0000313" key="1">
    <source>
        <dbReference type="EMBL" id="KAH7036685.1"/>
    </source>
</evidence>
<evidence type="ECO:0000313" key="2">
    <source>
        <dbReference type="Proteomes" id="UP000774617"/>
    </source>
</evidence>
<sequence length="79" mass="9309">MSRVKMRQGWCGVLARVCFSRLLACSSLEVHFFFSTLFTFYPQLLRRVREIPYFASFVRHAWLLWVEMRGEGKSASWGA</sequence>
<protein>
    <recommendedName>
        <fullName evidence="3">Secreted protein</fullName>
    </recommendedName>
</protein>
<comment type="caution">
    <text evidence="1">The sequence shown here is derived from an EMBL/GenBank/DDBJ whole genome shotgun (WGS) entry which is preliminary data.</text>
</comment>
<name>A0ABQ8FYU8_9PEZI</name>
<dbReference type="EMBL" id="JAGTJR010000034">
    <property type="protein sequence ID" value="KAH7036685.1"/>
    <property type="molecule type" value="Genomic_DNA"/>
</dbReference>
<accession>A0ABQ8FYU8</accession>
<organism evidence="1 2">
    <name type="scientific">Macrophomina phaseolina</name>
    <dbReference type="NCBI Taxonomy" id="35725"/>
    <lineage>
        <taxon>Eukaryota</taxon>
        <taxon>Fungi</taxon>
        <taxon>Dikarya</taxon>
        <taxon>Ascomycota</taxon>
        <taxon>Pezizomycotina</taxon>
        <taxon>Dothideomycetes</taxon>
        <taxon>Dothideomycetes incertae sedis</taxon>
        <taxon>Botryosphaeriales</taxon>
        <taxon>Botryosphaeriaceae</taxon>
        <taxon>Macrophomina</taxon>
    </lineage>
</organism>
<gene>
    <name evidence="1" type="ORF">B0J12DRAFT_259093</name>
</gene>
<keyword evidence="2" id="KW-1185">Reference proteome</keyword>
<reference evidence="1 2" key="1">
    <citation type="journal article" date="2021" name="Nat. Commun.">
        <title>Genetic determinants of endophytism in the Arabidopsis root mycobiome.</title>
        <authorList>
            <person name="Mesny F."/>
            <person name="Miyauchi S."/>
            <person name="Thiergart T."/>
            <person name="Pickel B."/>
            <person name="Atanasova L."/>
            <person name="Karlsson M."/>
            <person name="Huettel B."/>
            <person name="Barry K.W."/>
            <person name="Haridas S."/>
            <person name="Chen C."/>
            <person name="Bauer D."/>
            <person name="Andreopoulos W."/>
            <person name="Pangilinan J."/>
            <person name="LaButti K."/>
            <person name="Riley R."/>
            <person name="Lipzen A."/>
            <person name="Clum A."/>
            <person name="Drula E."/>
            <person name="Henrissat B."/>
            <person name="Kohler A."/>
            <person name="Grigoriev I.V."/>
            <person name="Martin F.M."/>
            <person name="Hacquard S."/>
        </authorList>
    </citation>
    <scope>NUCLEOTIDE SEQUENCE [LARGE SCALE GENOMIC DNA]</scope>
    <source>
        <strain evidence="1 2">MPI-SDFR-AT-0080</strain>
    </source>
</reference>
<dbReference type="Proteomes" id="UP000774617">
    <property type="component" value="Unassembled WGS sequence"/>
</dbReference>
<evidence type="ECO:0008006" key="3">
    <source>
        <dbReference type="Google" id="ProtNLM"/>
    </source>
</evidence>